<dbReference type="Proteomes" id="UP000805193">
    <property type="component" value="Unassembled WGS sequence"/>
</dbReference>
<reference evidence="1 2" key="1">
    <citation type="journal article" date="2020" name="Cell">
        <title>Large-Scale Comparative Analyses of Tick Genomes Elucidate Their Genetic Diversity and Vector Capacities.</title>
        <authorList>
            <consortium name="Tick Genome and Microbiome Consortium (TIGMIC)"/>
            <person name="Jia N."/>
            <person name="Wang J."/>
            <person name="Shi W."/>
            <person name="Du L."/>
            <person name="Sun Y."/>
            <person name="Zhan W."/>
            <person name="Jiang J.F."/>
            <person name="Wang Q."/>
            <person name="Zhang B."/>
            <person name="Ji P."/>
            <person name="Bell-Sakyi L."/>
            <person name="Cui X.M."/>
            <person name="Yuan T.T."/>
            <person name="Jiang B.G."/>
            <person name="Yang W.F."/>
            <person name="Lam T.T."/>
            <person name="Chang Q.C."/>
            <person name="Ding S.J."/>
            <person name="Wang X.J."/>
            <person name="Zhu J.G."/>
            <person name="Ruan X.D."/>
            <person name="Zhao L."/>
            <person name="Wei J.T."/>
            <person name="Ye R.Z."/>
            <person name="Que T.C."/>
            <person name="Du C.H."/>
            <person name="Zhou Y.H."/>
            <person name="Cheng J.X."/>
            <person name="Dai P.F."/>
            <person name="Guo W.B."/>
            <person name="Han X.H."/>
            <person name="Huang E.J."/>
            <person name="Li L.F."/>
            <person name="Wei W."/>
            <person name="Gao Y.C."/>
            <person name="Liu J.Z."/>
            <person name="Shao H.Z."/>
            <person name="Wang X."/>
            <person name="Wang C.C."/>
            <person name="Yang T.C."/>
            <person name="Huo Q.B."/>
            <person name="Li W."/>
            <person name="Chen H.Y."/>
            <person name="Chen S.E."/>
            <person name="Zhou L.G."/>
            <person name="Ni X.B."/>
            <person name="Tian J.H."/>
            <person name="Sheng Y."/>
            <person name="Liu T."/>
            <person name="Pan Y.S."/>
            <person name="Xia L.Y."/>
            <person name="Li J."/>
            <person name="Zhao F."/>
            <person name="Cao W.C."/>
        </authorList>
    </citation>
    <scope>NUCLEOTIDE SEQUENCE [LARGE SCALE GENOMIC DNA]</scope>
    <source>
        <strain evidence="1">Iper-2018</strain>
    </source>
</reference>
<keyword evidence="2" id="KW-1185">Reference proteome</keyword>
<proteinExistence type="predicted"/>
<protein>
    <submittedName>
        <fullName evidence="1">Uncharacterized protein</fullName>
    </submittedName>
</protein>
<gene>
    <name evidence="1" type="ORF">HPB47_011809</name>
</gene>
<name>A0AC60NVA4_IXOPE</name>
<evidence type="ECO:0000313" key="2">
    <source>
        <dbReference type="Proteomes" id="UP000805193"/>
    </source>
</evidence>
<dbReference type="EMBL" id="JABSTQ010011464">
    <property type="protein sequence ID" value="KAG0411066.1"/>
    <property type="molecule type" value="Genomic_DNA"/>
</dbReference>
<comment type="caution">
    <text evidence="1">The sequence shown here is derived from an EMBL/GenBank/DDBJ whole genome shotgun (WGS) entry which is preliminary data.</text>
</comment>
<accession>A0AC60NVA4</accession>
<evidence type="ECO:0000313" key="1">
    <source>
        <dbReference type="EMBL" id="KAG0411066.1"/>
    </source>
</evidence>
<sequence length="515" mass="57800">MWFFCIATAGTMLIPIGLVLLGYLSHLDKISPNSSSTTEVFMTRSTAGRRTTLNPLTAIDLNCSGAVTLHDDINGLCRNVSKFSMPHHKNLRFFCLFNNSRFRKQEDFHYLPEHLPFNLCPYVIYWSMSIDDGQVRSRVPAFDMLYGISELKNTSDHLSGNKTKVLVALGGYPEDSPQFSRLGRDPVAMDTLVIDIVTMMVDLHLDGIAIHWVAPTGACQPSDFHITLSALFANYQTKTNTITLTTQEEGTAEKLLRLKAIEKNGKQYTVCPYRAMEKNQIRGVIYPPGDNSEETPETLLADMKCDKARIIAARLMGKGTSSVLVTFEGNKLPKKVVFCQAILSVKEYRPRPIVCFSCHELGHKADVCPRKERKCGQCGNVHDEGMDECDREPKCRNCDGSHPATSNDCPRRRIPDKKKMTPKPPAQNKESYAAAAKSITKRPKASGKNDQDELPTWIPEWAKSTQRQQPSQQASDFDAEKEMNKLKNDVHIGFKMIFEAIGEIKKELALLRHGK</sequence>
<organism evidence="1 2">
    <name type="scientific">Ixodes persulcatus</name>
    <name type="common">Taiga tick</name>
    <dbReference type="NCBI Taxonomy" id="34615"/>
    <lineage>
        <taxon>Eukaryota</taxon>
        <taxon>Metazoa</taxon>
        <taxon>Ecdysozoa</taxon>
        <taxon>Arthropoda</taxon>
        <taxon>Chelicerata</taxon>
        <taxon>Arachnida</taxon>
        <taxon>Acari</taxon>
        <taxon>Parasitiformes</taxon>
        <taxon>Ixodida</taxon>
        <taxon>Ixodoidea</taxon>
        <taxon>Ixodidae</taxon>
        <taxon>Ixodinae</taxon>
        <taxon>Ixodes</taxon>
    </lineage>
</organism>